<dbReference type="Proteomes" id="UP000662747">
    <property type="component" value="Chromosome"/>
</dbReference>
<dbReference type="EMBL" id="CP071090">
    <property type="protein sequence ID" value="QSQ21545.1"/>
    <property type="molecule type" value="Genomic_DNA"/>
</dbReference>
<dbReference type="NCBIfam" id="TIGR04534">
    <property type="entry name" value="ELWxxDGT_rpt"/>
    <property type="match status" value="2"/>
</dbReference>
<dbReference type="RefSeq" id="WP_206723122.1">
    <property type="nucleotide sequence ID" value="NZ_CP071090.1"/>
</dbReference>
<evidence type="ECO:0000256" key="2">
    <source>
        <dbReference type="SAM" id="SignalP"/>
    </source>
</evidence>
<keyword evidence="4" id="KW-1185">Reference proteome</keyword>
<gene>
    <name evidence="3" type="ORF">JY651_41255</name>
</gene>
<reference evidence="3 4" key="1">
    <citation type="submission" date="2021-02" db="EMBL/GenBank/DDBJ databases">
        <title>De Novo genome assembly of isolated myxobacteria.</title>
        <authorList>
            <person name="Stevens D.C."/>
        </authorList>
    </citation>
    <scope>NUCLEOTIDE SEQUENCE [LARGE SCALE GENOMIC DNA]</scope>
    <source>
        <strain evidence="4">SCPEA02</strain>
    </source>
</reference>
<keyword evidence="2" id="KW-0732">Signal</keyword>
<accession>A0ABX7NRZ4</accession>
<feature type="region of interest" description="Disordered" evidence="1">
    <location>
        <begin position="21"/>
        <end position="41"/>
    </location>
</feature>
<evidence type="ECO:0000313" key="4">
    <source>
        <dbReference type="Proteomes" id="UP000662747"/>
    </source>
</evidence>
<feature type="signal peptide" evidence="2">
    <location>
        <begin position="1"/>
        <end position="20"/>
    </location>
</feature>
<protein>
    <recommendedName>
        <fullName evidence="5">Lipoprotein</fullName>
    </recommendedName>
</protein>
<name>A0ABX7NRZ4_9BACT</name>
<sequence>MKPTRIAWLVAFCLSACAPASDGVDETPTPPDAPDSTEPTALELQGERIPRRLAEELVRLGPPETFATIEEMVRFRGALYFFINTYGTASLWRTDGTQPGTVVVREFETTSFDGVFHSFTLVGDRLFFLGEGPGVGKELWVSDGTSEGTLLVKDITEGPEGSRLFPFKAVGNTLFFGRLRPQPGGELNTAELWRSDGTRAGTVLVKELATDFSRAFADQLTALGDLLLFTSWDETHGREVWRSDGTPEGTVLVKDLEPGFGGSLPGDFTVAGDVAYFTAEDSAHGQELWRTDGTTAGTRLVEDILPGPTSAEASIIGVFGDRLYLLTRKLPDALELRSLQLRTGRSTKRVATLPAPYLPDFEVYAYDSVVTGSKLYFTVVVVYASLRNAQLWVTDGTREGTQLLRDQRMAGFDYYPSMAVWRKHVLFNALEPDTGLELWGTSGTPRSTRLLHDVNPGADYSYPRELTSLEDRVLFFADNGGITSLWAWPAP</sequence>
<dbReference type="InterPro" id="IPR030916">
    <property type="entry name" value="ELWxxDGT_rpt"/>
</dbReference>
<evidence type="ECO:0000313" key="3">
    <source>
        <dbReference type="EMBL" id="QSQ21545.1"/>
    </source>
</evidence>
<proteinExistence type="predicted"/>
<feature type="chain" id="PRO_5045226418" description="Lipoprotein" evidence="2">
    <location>
        <begin position="21"/>
        <end position="491"/>
    </location>
</feature>
<organism evidence="3 4">
    <name type="scientific">Pyxidicoccus parkwayensis</name>
    <dbReference type="NCBI Taxonomy" id="2813578"/>
    <lineage>
        <taxon>Bacteria</taxon>
        <taxon>Pseudomonadati</taxon>
        <taxon>Myxococcota</taxon>
        <taxon>Myxococcia</taxon>
        <taxon>Myxococcales</taxon>
        <taxon>Cystobacterineae</taxon>
        <taxon>Myxococcaceae</taxon>
        <taxon>Pyxidicoccus</taxon>
    </lineage>
</organism>
<evidence type="ECO:0008006" key="5">
    <source>
        <dbReference type="Google" id="ProtNLM"/>
    </source>
</evidence>
<evidence type="ECO:0000256" key="1">
    <source>
        <dbReference type="SAM" id="MobiDB-lite"/>
    </source>
</evidence>